<name>A0A6J4UTD0_9BACT</name>
<evidence type="ECO:0000256" key="1">
    <source>
        <dbReference type="SAM" id="MobiDB-lite"/>
    </source>
</evidence>
<evidence type="ECO:0000313" key="2">
    <source>
        <dbReference type="EMBL" id="CAA9557586.1"/>
    </source>
</evidence>
<proteinExistence type="predicted"/>
<dbReference type="EMBL" id="CADCWG010000149">
    <property type="protein sequence ID" value="CAA9557586.1"/>
    <property type="molecule type" value="Genomic_DNA"/>
</dbReference>
<accession>A0A6J4UTD0</accession>
<feature type="compositionally biased region" description="Basic and acidic residues" evidence="1">
    <location>
        <begin position="1"/>
        <end position="12"/>
    </location>
</feature>
<dbReference type="AlphaFoldDB" id="A0A6J4UTD0"/>
<reference evidence="2" key="1">
    <citation type="submission" date="2020-02" db="EMBL/GenBank/DDBJ databases">
        <authorList>
            <person name="Meier V. D."/>
        </authorList>
    </citation>
    <scope>NUCLEOTIDE SEQUENCE</scope>
    <source>
        <strain evidence="2">AVDCRST_MAG49</strain>
    </source>
</reference>
<feature type="region of interest" description="Disordered" evidence="1">
    <location>
        <begin position="1"/>
        <end position="46"/>
    </location>
</feature>
<sequence>MTHRPVEDRETGEASPPGPASLAARRSEGGEKRREPGLARLPTIDP</sequence>
<protein>
    <submittedName>
        <fullName evidence="2">Uncharacterized protein</fullName>
    </submittedName>
</protein>
<feature type="compositionally biased region" description="Basic and acidic residues" evidence="1">
    <location>
        <begin position="25"/>
        <end position="37"/>
    </location>
</feature>
<organism evidence="2">
    <name type="scientific">uncultured Thermomicrobiales bacterium</name>
    <dbReference type="NCBI Taxonomy" id="1645740"/>
    <lineage>
        <taxon>Bacteria</taxon>
        <taxon>Pseudomonadati</taxon>
        <taxon>Thermomicrobiota</taxon>
        <taxon>Thermomicrobia</taxon>
        <taxon>Thermomicrobiales</taxon>
        <taxon>environmental samples</taxon>
    </lineage>
</organism>
<gene>
    <name evidence="2" type="ORF">AVDCRST_MAG49-2228</name>
</gene>